<dbReference type="CDD" id="cd19946">
    <property type="entry name" value="GlpA-like_Fer2_BFD-like"/>
    <property type="match status" value="1"/>
</dbReference>
<dbReference type="RefSeq" id="WP_122015434.1">
    <property type="nucleotide sequence ID" value="NZ_CP033169.1"/>
</dbReference>
<dbReference type="PANTHER" id="PTHR42720">
    <property type="entry name" value="GLYCEROL-3-PHOSPHATE DEHYDROGENASE"/>
    <property type="match status" value="1"/>
</dbReference>
<sequence length="506" mass="55021">MYDAVIIGGGVTGCMIARELSRYDIKVILLEKEEDVACGTSKANSAVIHAGFDAKPGTWKAKMNVRGNVLFPGICDELDVPYINNGSLVVAVEDGEIKILEKLLNQGRVNGVPGLEIIGHDELMKMEPNLNTKVKAALYAPTAGIVCPYEFTIALAENAAINGVEFRFNSPVIEIAAEDGGFIVKTPHDFVKTRFVINAAGLFSDEISKMAGAEEYTITPRKGEYLIFDKKFGSLIKKVIFPTPSEISKGILVCPTVDGNIFIGPNSNDIRDKTDVGVTREGIEEIIEGGKKLVPELPLSGVITSFAGLRAVSNTNDFIIEASRKVKGFVNVGGIQSPGFTSAPAIAETVIEILKEEGMDLREKPGFVPTRPRKYRFREMDNLTRQKLIEENPAFGHVICRCETVTEAEIVDAIRRPLGAKSLDGIKRRTRAGMGRCQGGFCSSRVLSILARELKIDPLQVTKCGPGSEILKGGYKEFIAEKDMDEYLNTVEVESLSWKGGATNAL</sequence>
<dbReference type="InterPro" id="IPR041854">
    <property type="entry name" value="BFD-like_2Fe2S-bd_dom_sf"/>
</dbReference>
<evidence type="ECO:0000313" key="3">
    <source>
        <dbReference type="EMBL" id="AYO31697.1"/>
    </source>
</evidence>
<gene>
    <name evidence="3" type="ORF">D2962_14795</name>
</gene>
<dbReference type="InterPro" id="IPR007419">
    <property type="entry name" value="BFD-like_2Fe2S-bd_dom"/>
</dbReference>
<dbReference type="Pfam" id="PF01266">
    <property type="entry name" value="DAO"/>
    <property type="match status" value="1"/>
</dbReference>
<dbReference type="Gene3D" id="3.30.9.10">
    <property type="entry name" value="D-Amino Acid Oxidase, subunit A, domain 2"/>
    <property type="match status" value="1"/>
</dbReference>
<reference evidence="3 4" key="1">
    <citation type="submission" date="2018-10" db="EMBL/GenBank/DDBJ databases">
        <authorList>
            <person name="Zhang X."/>
        </authorList>
    </citation>
    <scope>NUCLEOTIDE SEQUENCE [LARGE SCALE GENOMIC DNA]</scope>
    <source>
        <strain evidence="3 4">SK-G1</strain>
    </source>
</reference>
<dbReference type="KEGG" id="bacg:D2962_14795"/>
<name>A0A3G2RAD4_9FIRM</name>
<dbReference type="Proteomes" id="UP000280960">
    <property type="component" value="Chromosome"/>
</dbReference>
<evidence type="ECO:0000259" key="1">
    <source>
        <dbReference type="Pfam" id="PF01266"/>
    </source>
</evidence>
<proteinExistence type="predicted"/>
<dbReference type="AlphaFoldDB" id="A0A3G2RAD4"/>
<feature type="domain" description="FAD dependent oxidoreductase" evidence="1">
    <location>
        <begin position="3"/>
        <end position="352"/>
    </location>
</feature>
<dbReference type="InterPro" id="IPR006076">
    <property type="entry name" value="FAD-dep_OxRdtase"/>
</dbReference>
<dbReference type="EMBL" id="CP033169">
    <property type="protein sequence ID" value="AYO31697.1"/>
    <property type="molecule type" value="Genomic_DNA"/>
</dbReference>
<evidence type="ECO:0000313" key="4">
    <source>
        <dbReference type="Proteomes" id="UP000280960"/>
    </source>
</evidence>
<keyword evidence="4" id="KW-1185">Reference proteome</keyword>
<dbReference type="SUPFAM" id="SSF51905">
    <property type="entry name" value="FAD/NAD(P)-binding domain"/>
    <property type="match status" value="1"/>
</dbReference>
<dbReference type="Pfam" id="PF04324">
    <property type="entry name" value="Fer2_BFD"/>
    <property type="match status" value="1"/>
</dbReference>
<dbReference type="SUPFAM" id="SSF54373">
    <property type="entry name" value="FAD-linked reductases, C-terminal domain"/>
    <property type="match status" value="1"/>
</dbReference>
<protein>
    <submittedName>
        <fullName evidence="3">FAD/NAD(P)-binding oxidoreductase</fullName>
    </submittedName>
</protein>
<feature type="domain" description="BFD-like [2Fe-2S]-binding" evidence="2">
    <location>
        <begin position="398"/>
        <end position="451"/>
    </location>
</feature>
<evidence type="ECO:0000259" key="2">
    <source>
        <dbReference type="Pfam" id="PF04324"/>
    </source>
</evidence>
<dbReference type="InterPro" id="IPR036188">
    <property type="entry name" value="FAD/NAD-bd_sf"/>
</dbReference>
<accession>A0A3G2RAD4</accession>
<dbReference type="PANTHER" id="PTHR42720:SF1">
    <property type="entry name" value="GLYCEROL 3-PHOSPHATE OXIDASE"/>
    <property type="match status" value="1"/>
</dbReference>
<dbReference type="InterPro" id="IPR052745">
    <property type="entry name" value="G3P_Oxidase/Oxidoreductase"/>
</dbReference>
<dbReference type="Gene3D" id="1.10.10.1100">
    <property type="entry name" value="BFD-like [2Fe-2S]-binding domain"/>
    <property type="match status" value="1"/>
</dbReference>
<dbReference type="Gene3D" id="3.50.50.60">
    <property type="entry name" value="FAD/NAD(P)-binding domain"/>
    <property type="match status" value="1"/>
</dbReference>
<organism evidence="3 4">
    <name type="scientific">Biomaibacter acetigenes</name>
    <dbReference type="NCBI Taxonomy" id="2316383"/>
    <lineage>
        <taxon>Bacteria</taxon>
        <taxon>Bacillati</taxon>
        <taxon>Bacillota</taxon>
        <taxon>Clostridia</taxon>
        <taxon>Thermosediminibacterales</taxon>
        <taxon>Tepidanaerobacteraceae</taxon>
        <taxon>Biomaibacter</taxon>
    </lineage>
</organism>